<dbReference type="WBParaSite" id="PSAMB.scaffold2077size25559.g16191.t1">
    <property type="protein sequence ID" value="PSAMB.scaffold2077size25559.g16191.t1"/>
    <property type="gene ID" value="PSAMB.scaffold2077size25559.g16191"/>
</dbReference>
<organism evidence="3 4">
    <name type="scientific">Plectus sambesii</name>
    <dbReference type="NCBI Taxonomy" id="2011161"/>
    <lineage>
        <taxon>Eukaryota</taxon>
        <taxon>Metazoa</taxon>
        <taxon>Ecdysozoa</taxon>
        <taxon>Nematoda</taxon>
        <taxon>Chromadorea</taxon>
        <taxon>Plectida</taxon>
        <taxon>Plectina</taxon>
        <taxon>Plectoidea</taxon>
        <taxon>Plectidae</taxon>
        <taxon>Plectus</taxon>
    </lineage>
</organism>
<evidence type="ECO:0000256" key="1">
    <source>
        <dbReference type="PROSITE-ProRule" id="PRU00042"/>
    </source>
</evidence>
<dbReference type="GO" id="GO:0008270">
    <property type="term" value="F:zinc ion binding"/>
    <property type="evidence" value="ECO:0007669"/>
    <property type="project" value="UniProtKB-KW"/>
</dbReference>
<dbReference type="PROSITE" id="PS50157">
    <property type="entry name" value="ZINC_FINGER_C2H2_2"/>
    <property type="match status" value="1"/>
</dbReference>
<evidence type="ECO:0000313" key="4">
    <source>
        <dbReference type="WBParaSite" id="PSAMB.scaffold2077size25559.g16191.t1"/>
    </source>
</evidence>
<keyword evidence="3" id="KW-1185">Reference proteome</keyword>
<dbReference type="InterPro" id="IPR013087">
    <property type="entry name" value="Znf_C2H2_type"/>
</dbReference>
<sequence>MTTGHSKEFLSWFNEWASRYALSKTTRQKLLKESEDIDGILFLAAVACSSDEVSKFTSNEREKLALQRALASLNTDDNAIVKTSTKPFGVKACDRHGASSSDSDQRNASCVPRLNISQAARDSNGDEKRDWSCGLCRFIRVKFSDINPTIQSKKTDSFYDCFECNRSFCLQSELTTHICQVH</sequence>
<keyword evidence="1" id="KW-0863">Zinc-finger</keyword>
<name>A0A914VLE9_9BILA</name>
<proteinExistence type="predicted"/>
<dbReference type="Proteomes" id="UP000887566">
    <property type="component" value="Unplaced"/>
</dbReference>
<accession>A0A914VLE9</accession>
<reference evidence="4" key="1">
    <citation type="submission" date="2022-11" db="UniProtKB">
        <authorList>
            <consortium name="WormBaseParasite"/>
        </authorList>
    </citation>
    <scope>IDENTIFICATION</scope>
</reference>
<dbReference type="AlphaFoldDB" id="A0A914VLE9"/>
<keyword evidence="1" id="KW-0862">Zinc</keyword>
<protein>
    <submittedName>
        <fullName evidence="4">C2H2-type domain-containing protein</fullName>
    </submittedName>
</protein>
<evidence type="ECO:0000313" key="3">
    <source>
        <dbReference type="Proteomes" id="UP000887566"/>
    </source>
</evidence>
<keyword evidence="1" id="KW-0479">Metal-binding</keyword>
<dbReference type="PROSITE" id="PS00028">
    <property type="entry name" value="ZINC_FINGER_C2H2_1"/>
    <property type="match status" value="1"/>
</dbReference>
<evidence type="ECO:0000259" key="2">
    <source>
        <dbReference type="PROSITE" id="PS50157"/>
    </source>
</evidence>
<feature type="domain" description="C2H2-type" evidence="2">
    <location>
        <begin position="159"/>
        <end position="182"/>
    </location>
</feature>